<protein>
    <submittedName>
        <fullName evidence="5">EH domain-containing protein 4</fullName>
    </submittedName>
</protein>
<evidence type="ECO:0000259" key="3">
    <source>
        <dbReference type="PROSITE" id="PS51718"/>
    </source>
</evidence>
<evidence type="ECO:0000256" key="2">
    <source>
        <dbReference type="SAM" id="Phobius"/>
    </source>
</evidence>
<evidence type="ECO:0000313" key="6">
    <source>
        <dbReference type="Proteomes" id="UP001152797"/>
    </source>
</evidence>
<evidence type="ECO:0000313" key="5">
    <source>
        <dbReference type="EMBL" id="CAL4762313.1"/>
    </source>
</evidence>
<comment type="caution">
    <text evidence="4">The sequence shown here is derived from an EMBL/GenBank/DDBJ whole genome shotgun (WGS) entry which is preliminary data.</text>
</comment>
<dbReference type="EMBL" id="CAMXCT010000174">
    <property type="protein sequence ID" value="CAI3975001.1"/>
    <property type="molecule type" value="Genomic_DNA"/>
</dbReference>
<keyword evidence="2" id="KW-0472">Membrane</keyword>
<sequence length="511" mass="57207">MAVVTENGLTDGTSRTVVQNLKTLYMGLLRPIELESSFGHFNDAVLTVSELEARPQVLLIGQYSTGKTSLIKWVTGINSAFFDIRPQPSTDKFMAVVHGDEEKVINGDAATCLPKLPYSGLSRFGSSFLSKFQVLVEDADILKQITFIDTPGVLSGDKQRISRGYDFMKVCRWLASRSDLILLLFDAHKLDISDEFKEVIESIKGDGDKCRCVLNKADEIDGENLVKVYGALMWNLGKILQTPEVARMYVGSFWDDDYKCKDLERLLNQDRKDLVQELRDLPRNVCVRRVNEVVARARAVKVHMALGCSLRAKLPAFGACGRRQQKQRYLAEHLPEVYAEVMKEYEFAPGDMPPLENFKERLRSFKDFRSFQRSCKTQQETLDRLIQQEIPRLMALVGGVSASDLGNKAPNGGGKTDAQDFRLEGATRAAERSWLCGFFVLLLLLVVAVGVAAFLRPEAALEVLKSLETHPWLAPMRPWLAKIHEVWPQAPGELNVTPIHLATDSAAATEL</sequence>
<feature type="transmembrane region" description="Helical" evidence="2">
    <location>
        <begin position="432"/>
        <end position="455"/>
    </location>
</feature>
<dbReference type="SUPFAM" id="SSF52540">
    <property type="entry name" value="P-loop containing nucleoside triphosphate hydrolases"/>
    <property type="match status" value="1"/>
</dbReference>
<dbReference type="Gene3D" id="1.10.268.20">
    <property type="match status" value="1"/>
</dbReference>
<proteinExistence type="predicted"/>
<dbReference type="OrthoDB" id="1716625at2759"/>
<accession>A0A9P1BKF2</accession>
<dbReference type="EMBL" id="CAMXCT030000174">
    <property type="protein sequence ID" value="CAL4762313.1"/>
    <property type="molecule type" value="Genomic_DNA"/>
</dbReference>
<dbReference type="Pfam" id="PF01926">
    <property type="entry name" value="MMR_HSR1"/>
    <property type="match status" value="1"/>
</dbReference>
<dbReference type="PRINTS" id="PR00195">
    <property type="entry name" value="DYNAMIN"/>
</dbReference>
<dbReference type="GO" id="GO:0005525">
    <property type="term" value="F:GTP binding"/>
    <property type="evidence" value="ECO:0007669"/>
    <property type="project" value="InterPro"/>
</dbReference>
<dbReference type="InterPro" id="IPR030381">
    <property type="entry name" value="G_DYNAMIN_dom"/>
</dbReference>
<organism evidence="4">
    <name type="scientific">Cladocopium goreaui</name>
    <dbReference type="NCBI Taxonomy" id="2562237"/>
    <lineage>
        <taxon>Eukaryota</taxon>
        <taxon>Sar</taxon>
        <taxon>Alveolata</taxon>
        <taxon>Dinophyceae</taxon>
        <taxon>Suessiales</taxon>
        <taxon>Symbiodiniaceae</taxon>
        <taxon>Cladocopium</taxon>
    </lineage>
</organism>
<evidence type="ECO:0000313" key="4">
    <source>
        <dbReference type="EMBL" id="CAI3975001.1"/>
    </source>
</evidence>
<dbReference type="InterPro" id="IPR051943">
    <property type="entry name" value="TRAFAC_Dynamin-like_GTPase"/>
</dbReference>
<keyword evidence="6" id="KW-1185">Reference proteome</keyword>
<dbReference type="CDD" id="cd09913">
    <property type="entry name" value="EHD"/>
    <property type="match status" value="1"/>
</dbReference>
<dbReference type="Proteomes" id="UP001152797">
    <property type="component" value="Unassembled WGS sequence"/>
</dbReference>
<keyword evidence="2" id="KW-0812">Transmembrane</keyword>
<dbReference type="InterPro" id="IPR040990">
    <property type="entry name" value="DUF5600"/>
</dbReference>
<reference evidence="4" key="1">
    <citation type="submission" date="2022-10" db="EMBL/GenBank/DDBJ databases">
        <authorList>
            <person name="Chen Y."/>
            <person name="Dougan E. K."/>
            <person name="Chan C."/>
            <person name="Rhodes N."/>
            <person name="Thang M."/>
        </authorList>
    </citation>
    <scope>NUCLEOTIDE SEQUENCE</scope>
</reference>
<dbReference type="Gene3D" id="3.40.50.300">
    <property type="entry name" value="P-loop containing nucleotide triphosphate hydrolases"/>
    <property type="match status" value="1"/>
</dbReference>
<dbReference type="Pfam" id="PF18150">
    <property type="entry name" value="DUF5600"/>
    <property type="match status" value="1"/>
</dbReference>
<dbReference type="PROSITE" id="PS51718">
    <property type="entry name" value="G_DYNAMIN_2"/>
    <property type="match status" value="1"/>
</dbReference>
<dbReference type="EMBL" id="CAMXCT020000174">
    <property type="protein sequence ID" value="CAL1128376.1"/>
    <property type="molecule type" value="Genomic_DNA"/>
</dbReference>
<reference evidence="5 6" key="2">
    <citation type="submission" date="2024-05" db="EMBL/GenBank/DDBJ databases">
        <authorList>
            <person name="Chen Y."/>
            <person name="Shah S."/>
            <person name="Dougan E. K."/>
            <person name="Thang M."/>
            <person name="Chan C."/>
        </authorList>
    </citation>
    <scope>NUCLEOTIDE SEQUENCE [LARGE SCALE GENOMIC DNA]</scope>
</reference>
<dbReference type="PANTHER" id="PTHR43681:SF1">
    <property type="entry name" value="SARCALUMENIN"/>
    <property type="match status" value="1"/>
</dbReference>
<keyword evidence="2" id="KW-1133">Transmembrane helix</keyword>
<dbReference type="InterPro" id="IPR027417">
    <property type="entry name" value="P-loop_NTPase"/>
</dbReference>
<name>A0A9P1BKF2_9DINO</name>
<feature type="domain" description="Dynamin-type G" evidence="3">
    <location>
        <begin position="51"/>
        <end position="288"/>
    </location>
</feature>
<dbReference type="InterPro" id="IPR006073">
    <property type="entry name" value="GTP-bd"/>
</dbReference>
<evidence type="ECO:0000256" key="1">
    <source>
        <dbReference type="ARBA" id="ARBA00004481"/>
    </source>
</evidence>
<dbReference type="GO" id="GO:0010008">
    <property type="term" value="C:endosome membrane"/>
    <property type="evidence" value="ECO:0007669"/>
    <property type="project" value="UniProtKB-SubCell"/>
</dbReference>
<dbReference type="PANTHER" id="PTHR43681">
    <property type="entry name" value="TRANSMEMBRANE GTPASE FZO"/>
    <property type="match status" value="1"/>
</dbReference>
<comment type="subcellular location">
    <subcellularLocation>
        <location evidence="1">Endosome membrane</location>
        <topology evidence="1">Peripheral membrane protein</topology>
    </subcellularLocation>
</comment>
<gene>
    <name evidence="4" type="ORF">C1SCF055_LOCUS3363</name>
</gene>
<dbReference type="InterPro" id="IPR022812">
    <property type="entry name" value="Dynamin"/>
</dbReference>
<dbReference type="AlphaFoldDB" id="A0A9P1BKF2"/>